<sequence length="668" mass="74575">MIAKTFDNVQEPVVLHEDLKTTFTGIVHPISTPDAPVHQYRGIKYASIPARFRQSKIFTRYPPQTDCSRFGPICPQPKFKSVEEELFNLSEDCIPNQAFKQSEFECLNLNITCPADATPVSQYPVMIWIHGGGNRGSGSNWVTDAGPLVQKSMQISRPVVIVSINYRLGLFGFAASPALRDDNKAAGDEGVGNYGKRPPTPHAPTSLNSVHVLGLRDQRRAMEWVHRYIHAFGGNPNNITLFGESTGAGDILCHLHSAANEVAPLFQRAIIQSAIVDLEVPNLHQVGWQMSKLISALRVQSVDELRAVDAEKLVLLGQGIRAVDDGVFFRKSWTGSLASLDKTASRHHVEKCLGDSLVVELNSHFHRTKVPQRLHEHPRSRSYTRHASHQPVIIGDCGAESLLWSLPASLWTAAGVVKRIQAICQSLNKASMLLRLYDISSCTPADELPERLLDLINDTRFAWPTELIAASLRAERGGHGVWRYVFDQEGPSRGLPHHTVDLMYLFDNVPLPALPTASAYDIITPREDGRFYTPDDSDDEDCPAAKSSVRLPPAVNARDSDSEDETPGYDYDTDWAMPVVDDWTYARVRNTIQERWLAFAYGEEPWREDKVFVFGPEGEVGERSMCIFEARRRKQTWKEAFEPLGMDVVQKLGVELCNGPPVDARSCY</sequence>
<evidence type="ECO:0000313" key="7">
    <source>
        <dbReference type="Proteomes" id="UP000029665"/>
    </source>
</evidence>
<dbReference type="PANTHER" id="PTHR43142:SF5">
    <property type="entry name" value="CARBOXYLIC ESTER HYDROLASE"/>
    <property type="match status" value="1"/>
</dbReference>
<dbReference type="Gene3D" id="3.40.50.1820">
    <property type="entry name" value="alpha/beta hydrolase"/>
    <property type="match status" value="1"/>
</dbReference>
<organism evidence="6 7">
    <name type="scientific">Pycnoporus cinnabarinus</name>
    <name type="common">Cinnabar-red polypore</name>
    <name type="synonym">Trametes cinnabarina</name>
    <dbReference type="NCBI Taxonomy" id="5643"/>
    <lineage>
        <taxon>Eukaryota</taxon>
        <taxon>Fungi</taxon>
        <taxon>Dikarya</taxon>
        <taxon>Basidiomycota</taxon>
        <taxon>Agaricomycotina</taxon>
        <taxon>Agaricomycetes</taxon>
        <taxon>Polyporales</taxon>
        <taxon>Polyporaceae</taxon>
        <taxon>Trametes</taxon>
    </lineage>
</organism>
<feature type="domain" description="Carboxylesterase type B" evidence="5">
    <location>
        <begin position="213"/>
        <end position="277"/>
    </location>
</feature>
<accession>A0A060S9K7</accession>
<dbReference type="InterPro" id="IPR019826">
    <property type="entry name" value="Carboxylesterase_B_AS"/>
</dbReference>
<evidence type="ECO:0000313" key="6">
    <source>
        <dbReference type="EMBL" id="CDO71182.1"/>
    </source>
</evidence>
<dbReference type="ESTHER" id="pycci-a0a060s9k7">
    <property type="family name" value="Fungal_carboxylesterase_lipase"/>
</dbReference>
<feature type="compositionally biased region" description="Acidic residues" evidence="4">
    <location>
        <begin position="561"/>
        <end position="570"/>
    </location>
</feature>
<keyword evidence="7" id="KW-1185">Reference proteome</keyword>
<evidence type="ECO:0000256" key="2">
    <source>
        <dbReference type="ARBA" id="ARBA00022801"/>
    </source>
</evidence>
<evidence type="ECO:0000256" key="1">
    <source>
        <dbReference type="ARBA" id="ARBA00005964"/>
    </source>
</evidence>
<keyword evidence="2 3" id="KW-0378">Hydrolase</keyword>
<dbReference type="OrthoDB" id="3200163at2759"/>
<evidence type="ECO:0000259" key="5">
    <source>
        <dbReference type="Pfam" id="PF00135"/>
    </source>
</evidence>
<dbReference type="Proteomes" id="UP000029665">
    <property type="component" value="Unassembled WGS sequence"/>
</dbReference>
<dbReference type="SUPFAM" id="SSF53474">
    <property type="entry name" value="alpha/beta-Hydrolases"/>
    <property type="match status" value="1"/>
</dbReference>
<comment type="similarity">
    <text evidence="1 3">Belongs to the type-B carboxylesterase/lipase family.</text>
</comment>
<feature type="domain" description="Carboxylesterase type B" evidence="5">
    <location>
        <begin position="25"/>
        <end position="176"/>
    </location>
</feature>
<dbReference type="STRING" id="5643.A0A060S9K7"/>
<protein>
    <recommendedName>
        <fullName evidence="3">Carboxylic ester hydrolase</fullName>
        <ecNumber evidence="3">3.1.1.-</ecNumber>
    </recommendedName>
</protein>
<dbReference type="Pfam" id="PF00135">
    <property type="entry name" value="COesterase"/>
    <property type="match status" value="2"/>
</dbReference>
<dbReference type="AlphaFoldDB" id="A0A060S9K7"/>
<dbReference type="PROSITE" id="PS00122">
    <property type="entry name" value="CARBOXYLESTERASE_B_1"/>
    <property type="match status" value="1"/>
</dbReference>
<comment type="caution">
    <text evidence="6">The sequence shown here is derived from an EMBL/GenBank/DDBJ whole genome shotgun (WGS) entry which is preliminary data.</text>
</comment>
<dbReference type="OMA" id="WKEAFEP"/>
<dbReference type="PANTHER" id="PTHR43142">
    <property type="entry name" value="CARBOXYLIC ESTER HYDROLASE"/>
    <property type="match status" value="1"/>
</dbReference>
<dbReference type="GO" id="GO:0016787">
    <property type="term" value="F:hydrolase activity"/>
    <property type="evidence" value="ECO:0007669"/>
    <property type="project" value="UniProtKB-KW"/>
</dbReference>
<evidence type="ECO:0000256" key="4">
    <source>
        <dbReference type="SAM" id="MobiDB-lite"/>
    </source>
</evidence>
<dbReference type="EMBL" id="CCBP010000098">
    <property type="protein sequence ID" value="CDO71182.1"/>
    <property type="molecule type" value="Genomic_DNA"/>
</dbReference>
<evidence type="ECO:0000256" key="3">
    <source>
        <dbReference type="RuleBase" id="RU361235"/>
    </source>
</evidence>
<dbReference type="EC" id="3.1.1.-" evidence="3"/>
<gene>
    <name evidence="6" type="ORF">BN946_scf184845.g52</name>
</gene>
<feature type="region of interest" description="Disordered" evidence="4">
    <location>
        <begin position="529"/>
        <end position="570"/>
    </location>
</feature>
<dbReference type="HOGENOM" id="CLU_006586_14_2_1"/>
<dbReference type="InterPro" id="IPR002018">
    <property type="entry name" value="CarbesteraseB"/>
</dbReference>
<name>A0A060S9K7_PYCCI</name>
<feature type="region of interest" description="Disordered" evidence="4">
    <location>
        <begin position="184"/>
        <end position="207"/>
    </location>
</feature>
<reference evidence="6" key="1">
    <citation type="submission" date="2014-01" db="EMBL/GenBank/DDBJ databases">
        <title>The genome of the white-rot fungus Pycnoporus cinnabarinus: a basidiomycete model with a versatile arsenal for lignocellulosic biomass breakdown.</title>
        <authorList>
            <person name="Levasseur A."/>
            <person name="Lomascolo A."/>
            <person name="Ruiz-Duenas F.J."/>
            <person name="Uzan E."/>
            <person name="Piumi F."/>
            <person name="Kues U."/>
            <person name="Ram A.F.J."/>
            <person name="Murat C."/>
            <person name="Haon M."/>
            <person name="Benoit I."/>
            <person name="Arfi Y."/>
            <person name="Chevret D."/>
            <person name="Drula E."/>
            <person name="Kwon M.J."/>
            <person name="Gouret P."/>
            <person name="Lesage-Meessen L."/>
            <person name="Lombard V."/>
            <person name="Mariette J."/>
            <person name="Noirot C."/>
            <person name="Park J."/>
            <person name="Patyshakuliyeva A."/>
            <person name="Wieneger R.A.B."/>
            <person name="Wosten H.A.B."/>
            <person name="Martin F."/>
            <person name="Coutinho P.M."/>
            <person name="de Vries R."/>
            <person name="Martinez A.T."/>
            <person name="Klopp C."/>
            <person name="Pontarotti P."/>
            <person name="Henrissat B."/>
            <person name="Record E."/>
        </authorList>
    </citation>
    <scope>NUCLEOTIDE SEQUENCE [LARGE SCALE GENOMIC DNA]</scope>
    <source>
        <strain evidence="6">BRFM137</strain>
    </source>
</reference>
<proteinExistence type="inferred from homology"/>
<dbReference type="InterPro" id="IPR029058">
    <property type="entry name" value="AB_hydrolase_fold"/>
</dbReference>